<feature type="domain" description="MADF" evidence="2">
    <location>
        <begin position="14"/>
        <end position="112"/>
    </location>
</feature>
<dbReference type="PANTHER" id="PTHR21505">
    <property type="entry name" value="MADF DOMAIN-CONTAINING PROTEIN-RELATED"/>
    <property type="match status" value="1"/>
</dbReference>
<dbReference type="SMART" id="SM00595">
    <property type="entry name" value="MADF"/>
    <property type="match status" value="1"/>
</dbReference>
<gene>
    <name evidence="3" type="ORF">ACAOBT_LOCUS3738</name>
</gene>
<accession>A0A9P0JSY0</accession>
<reference evidence="3" key="1">
    <citation type="submission" date="2022-03" db="EMBL/GenBank/DDBJ databases">
        <authorList>
            <person name="Sayadi A."/>
        </authorList>
    </citation>
    <scope>NUCLEOTIDE SEQUENCE</scope>
</reference>
<dbReference type="Pfam" id="PF10545">
    <property type="entry name" value="MADF_DNA_bdg"/>
    <property type="match status" value="1"/>
</dbReference>
<dbReference type="PANTHER" id="PTHR21505:SF8">
    <property type="entry name" value="DPT-YFP REPRESSOR BY OVEREXPRESSION, ISOFORM D-RELATED"/>
    <property type="match status" value="1"/>
</dbReference>
<feature type="region of interest" description="Disordered" evidence="1">
    <location>
        <begin position="113"/>
        <end position="197"/>
    </location>
</feature>
<evidence type="ECO:0000313" key="4">
    <source>
        <dbReference type="Proteomes" id="UP001152888"/>
    </source>
</evidence>
<dbReference type="InterPro" id="IPR006578">
    <property type="entry name" value="MADF-dom"/>
</dbReference>
<dbReference type="OrthoDB" id="6152242at2759"/>
<evidence type="ECO:0000256" key="1">
    <source>
        <dbReference type="SAM" id="MobiDB-lite"/>
    </source>
</evidence>
<dbReference type="PROSITE" id="PS51029">
    <property type="entry name" value="MADF"/>
    <property type="match status" value="1"/>
</dbReference>
<dbReference type="Proteomes" id="UP001152888">
    <property type="component" value="Unassembled WGS sequence"/>
</dbReference>
<feature type="compositionally biased region" description="Acidic residues" evidence="1">
    <location>
        <begin position="125"/>
        <end position="134"/>
    </location>
</feature>
<dbReference type="EMBL" id="CAKOFQ010006689">
    <property type="protein sequence ID" value="CAH1960687.1"/>
    <property type="molecule type" value="Genomic_DNA"/>
</dbReference>
<name>A0A9P0JSY0_ACAOB</name>
<sequence length="319" mass="36373">MSGCFGNNKEFLSDFIDLYRQLPAVWKVKSDLYKNRNMKNLAYEKLVEKLKEVEPNADREMVRKKINVLRSAYRRELKKVIASYKSGTGTESIYEPSLWYFKELDFLRDQETQVPGTSTMNDPFYEIDNEDADSSQDRSSQGPNTPPGRHAAPESPTPPETDTAADTYTLSEMDVPVTPIQRRANKRKGSTEFEESQTRNELLKMACEHLRTSNKEVEILAKSWALEFMKLSSDQQIYAKKAINDVLYEGRLGTLHRHSVVINEPPVRTPLEISSCQSFSSHSNSVPSFPSPNPVQVTDDTTQLQYTVIGELLTDPQYN</sequence>
<dbReference type="AlphaFoldDB" id="A0A9P0JSY0"/>
<comment type="caution">
    <text evidence="3">The sequence shown here is derived from an EMBL/GenBank/DDBJ whole genome shotgun (WGS) entry which is preliminary data.</text>
</comment>
<keyword evidence="4" id="KW-1185">Reference proteome</keyword>
<proteinExistence type="predicted"/>
<organism evidence="3 4">
    <name type="scientific">Acanthoscelides obtectus</name>
    <name type="common">Bean weevil</name>
    <name type="synonym">Bruchus obtectus</name>
    <dbReference type="NCBI Taxonomy" id="200917"/>
    <lineage>
        <taxon>Eukaryota</taxon>
        <taxon>Metazoa</taxon>
        <taxon>Ecdysozoa</taxon>
        <taxon>Arthropoda</taxon>
        <taxon>Hexapoda</taxon>
        <taxon>Insecta</taxon>
        <taxon>Pterygota</taxon>
        <taxon>Neoptera</taxon>
        <taxon>Endopterygota</taxon>
        <taxon>Coleoptera</taxon>
        <taxon>Polyphaga</taxon>
        <taxon>Cucujiformia</taxon>
        <taxon>Chrysomeloidea</taxon>
        <taxon>Chrysomelidae</taxon>
        <taxon>Bruchinae</taxon>
        <taxon>Bruchini</taxon>
        <taxon>Acanthoscelides</taxon>
    </lineage>
</organism>
<protein>
    <recommendedName>
        <fullName evidence="2">MADF domain-containing protein</fullName>
    </recommendedName>
</protein>
<evidence type="ECO:0000313" key="3">
    <source>
        <dbReference type="EMBL" id="CAH1960687.1"/>
    </source>
</evidence>
<evidence type="ECO:0000259" key="2">
    <source>
        <dbReference type="PROSITE" id="PS51029"/>
    </source>
</evidence>